<proteinExistence type="predicted"/>
<evidence type="ECO:0000313" key="3">
    <source>
        <dbReference type="Proteomes" id="UP000007800"/>
    </source>
</evidence>
<evidence type="ECO:0000313" key="2">
    <source>
        <dbReference type="EMBL" id="EER06677.1"/>
    </source>
</evidence>
<sequence length="50" mass="6004">MRKQELLSEHQLEQRERENGEEEGEAKRPRKRTVAERRIAMIKEEEIKAG</sequence>
<dbReference type="RefSeq" id="XP_002774861.1">
    <property type="nucleotide sequence ID" value="XM_002774815.1"/>
</dbReference>
<evidence type="ECO:0000256" key="1">
    <source>
        <dbReference type="SAM" id="MobiDB-lite"/>
    </source>
</evidence>
<feature type="compositionally biased region" description="Basic and acidic residues" evidence="1">
    <location>
        <begin position="1"/>
        <end position="18"/>
    </location>
</feature>
<organism evidence="3">
    <name type="scientific">Perkinsus marinus (strain ATCC 50983 / TXsc)</name>
    <dbReference type="NCBI Taxonomy" id="423536"/>
    <lineage>
        <taxon>Eukaryota</taxon>
        <taxon>Sar</taxon>
        <taxon>Alveolata</taxon>
        <taxon>Perkinsozoa</taxon>
        <taxon>Perkinsea</taxon>
        <taxon>Perkinsida</taxon>
        <taxon>Perkinsidae</taxon>
        <taxon>Perkinsus</taxon>
    </lineage>
</organism>
<dbReference type="EMBL" id="GG680397">
    <property type="protein sequence ID" value="EER06677.1"/>
    <property type="molecule type" value="Genomic_DNA"/>
</dbReference>
<reference evidence="2 3" key="1">
    <citation type="submission" date="2008-07" db="EMBL/GenBank/DDBJ databases">
        <authorList>
            <person name="El-Sayed N."/>
            <person name="Caler E."/>
            <person name="Inman J."/>
            <person name="Amedeo P."/>
            <person name="Hass B."/>
            <person name="Wortman J."/>
        </authorList>
    </citation>
    <scope>NUCLEOTIDE SEQUENCE [LARGE SCALE GENOMIC DNA]</scope>
    <source>
        <strain evidence="3">ATCC 50983 / TXsc</strain>
    </source>
</reference>
<dbReference type="Proteomes" id="UP000007800">
    <property type="component" value="Unassembled WGS sequence"/>
</dbReference>
<dbReference type="GeneID" id="9056388"/>
<dbReference type="AlphaFoldDB" id="C5L9A6"/>
<dbReference type="InParanoid" id="C5L9A6"/>
<keyword evidence="3" id="KW-1185">Reference proteome</keyword>
<gene>
    <name evidence="2" type="ORF">Pmar_PMAR024267</name>
</gene>
<accession>C5L9A6</accession>
<feature type="region of interest" description="Disordered" evidence="1">
    <location>
        <begin position="1"/>
        <end position="35"/>
    </location>
</feature>
<name>C5L9A6_PERM5</name>
<protein>
    <submittedName>
        <fullName evidence="2">Uncharacterized protein</fullName>
    </submittedName>
</protein>